<dbReference type="Proteomes" id="UP001189429">
    <property type="component" value="Unassembled WGS sequence"/>
</dbReference>
<sequence>ARAGGKETRDVAEFMGAAGAQRKKEWTSSTPRAQLSSVLDRARKAAMEEDWAPITAGALDGAIDAMARGRAKAAEQMSAPAFKRLPPSAREGPRQRVECVKRMGAWPWHMLIAPVSLSRKEVGGDRAIGLLPEAAKPRSKVRRKHPGEWAKVHAATALWDLAGFYDVSEPVLIFGEGVRLGLPARTWHLEMLRHLSSRASGKLTQVHARSQAADVTARSSKATGRPGDEAGAGELKAAPADAIEQEQWAKAAGRNAGKGSEDGADLHSARGLPRRLKKQGRFDKVGATRAIFAGCIWPRQRVADTRVEIGSAMRLGRSGIILEREKSKRSGEKADEGVEIQPHLRPHGSLAKSGAQAAPPPEPGEELRGLVGEPRVDINGRAHAAGDASRGETTDAPRREAMVEALEHLHLQENIKYTTDFSYVARGAHRIRMAKLPKTHKDLRKRHREAAKLKEIAVAKVEGRVSATDAVEAGVGAGGFAGNHLADELARGIAAEVQAPQTRRGRP</sequence>
<feature type="non-terminal residue" evidence="2">
    <location>
        <position position="1"/>
    </location>
</feature>
<dbReference type="Gene3D" id="3.30.420.10">
    <property type="entry name" value="Ribonuclease H-like superfamily/Ribonuclease H"/>
    <property type="match status" value="1"/>
</dbReference>
<comment type="caution">
    <text evidence="2">The sequence shown here is derived from an EMBL/GenBank/DDBJ whole genome shotgun (WGS) entry which is preliminary data.</text>
</comment>
<dbReference type="EMBL" id="CAUYUJ010016704">
    <property type="protein sequence ID" value="CAK0867997.1"/>
    <property type="molecule type" value="Genomic_DNA"/>
</dbReference>
<organism evidence="2 3">
    <name type="scientific">Prorocentrum cordatum</name>
    <dbReference type="NCBI Taxonomy" id="2364126"/>
    <lineage>
        <taxon>Eukaryota</taxon>
        <taxon>Sar</taxon>
        <taxon>Alveolata</taxon>
        <taxon>Dinophyceae</taxon>
        <taxon>Prorocentrales</taxon>
        <taxon>Prorocentraceae</taxon>
        <taxon>Prorocentrum</taxon>
    </lineage>
</organism>
<name>A0ABN9V5M4_9DINO</name>
<dbReference type="InterPro" id="IPR036397">
    <property type="entry name" value="RNaseH_sf"/>
</dbReference>
<feature type="compositionally biased region" description="Basic and acidic residues" evidence="1">
    <location>
        <begin position="324"/>
        <end position="336"/>
    </location>
</feature>
<feature type="compositionally biased region" description="Basic and acidic residues" evidence="1">
    <location>
        <begin position="1"/>
        <end position="12"/>
    </location>
</feature>
<evidence type="ECO:0000313" key="3">
    <source>
        <dbReference type="Proteomes" id="UP001189429"/>
    </source>
</evidence>
<keyword evidence="3" id="KW-1185">Reference proteome</keyword>
<feature type="region of interest" description="Disordered" evidence="1">
    <location>
        <begin position="324"/>
        <end position="369"/>
    </location>
</feature>
<feature type="non-terminal residue" evidence="2">
    <location>
        <position position="507"/>
    </location>
</feature>
<feature type="compositionally biased region" description="Basic and acidic residues" evidence="1">
    <location>
        <begin position="259"/>
        <end position="268"/>
    </location>
</feature>
<gene>
    <name evidence="2" type="ORF">PCOR1329_LOCUS54797</name>
</gene>
<evidence type="ECO:0000256" key="1">
    <source>
        <dbReference type="SAM" id="MobiDB-lite"/>
    </source>
</evidence>
<feature type="region of interest" description="Disordered" evidence="1">
    <location>
        <begin position="1"/>
        <end position="32"/>
    </location>
</feature>
<feature type="region of interest" description="Disordered" evidence="1">
    <location>
        <begin position="247"/>
        <end position="277"/>
    </location>
</feature>
<proteinExistence type="predicted"/>
<protein>
    <submittedName>
        <fullName evidence="2">Uncharacterized protein</fullName>
    </submittedName>
</protein>
<evidence type="ECO:0000313" key="2">
    <source>
        <dbReference type="EMBL" id="CAK0867997.1"/>
    </source>
</evidence>
<reference evidence="2" key="1">
    <citation type="submission" date="2023-10" db="EMBL/GenBank/DDBJ databases">
        <authorList>
            <person name="Chen Y."/>
            <person name="Shah S."/>
            <person name="Dougan E. K."/>
            <person name="Thang M."/>
            <person name="Chan C."/>
        </authorList>
    </citation>
    <scope>NUCLEOTIDE SEQUENCE [LARGE SCALE GENOMIC DNA]</scope>
</reference>
<accession>A0ABN9V5M4</accession>
<feature type="region of interest" description="Disordered" evidence="1">
    <location>
        <begin position="203"/>
        <end position="234"/>
    </location>
</feature>